<dbReference type="Gene3D" id="3.40.630.30">
    <property type="match status" value="1"/>
</dbReference>
<protein>
    <recommendedName>
        <fullName evidence="2">N-acetyltransferase domain-containing protein</fullName>
    </recommendedName>
</protein>
<evidence type="ECO:0000256" key="1">
    <source>
        <dbReference type="SAM" id="MobiDB-lite"/>
    </source>
</evidence>
<dbReference type="GeneID" id="54477666"/>
<dbReference type="SUPFAM" id="SSF55729">
    <property type="entry name" value="Acyl-CoA N-acyltransferases (Nat)"/>
    <property type="match status" value="1"/>
</dbReference>
<dbReference type="OrthoDB" id="2115692at2759"/>
<dbReference type="PANTHER" id="PTHR42791:SF14">
    <property type="entry name" value="N-ACETYLTRANSFERASE DOMAIN-CONTAINING PROTEIN"/>
    <property type="match status" value="1"/>
</dbReference>
<dbReference type="InterPro" id="IPR000182">
    <property type="entry name" value="GNAT_dom"/>
</dbReference>
<dbReference type="InterPro" id="IPR016181">
    <property type="entry name" value="Acyl_CoA_acyltransferase"/>
</dbReference>
<dbReference type="AlphaFoldDB" id="A0A6A6Q4L0"/>
<keyword evidence="4" id="KW-1185">Reference proteome</keyword>
<feature type="region of interest" description="Disordered" evidence="1">
    <location>
        <begin position="84"/>
        <end position="105"/>
    </location>
</feature>
<dbReference type="RefSeq" id="XP_033593475.1">
    <property type="nucleotide sequence ID" value="XM_033736664.1"/>
</dbReference>
<feature type="domain" description="N-acetyltransferase" evidence="2">
    <location>
        <begin position="61"/>
        <end position="205"/>
    </location>
</feature>
<dbReference type="CDD" id="cd04301">
    <property type="entry name" value="NAT_SF"/>
    <property type="match status" value="1"/>
</dbReference>
<sequence>MPLQLLPLAESDIPRFAIIDEAAMANWPYAEAIIGKGDARIALVAKWLREGWGKNPAEHYMKVVDTETGEMIAACMYELHPEPKAKQEELSSQRHAPGEEGPASSVWEASGRLGREFDAEFVGDKPYSQLNVLVTDPKHQRRGAGSLLVAHVCKEADERNLLCRLTASQAGLAAYLKHGFEVKKIVPLDLRPYGFDSIEDRRFMLRPAKDAAA</sequence>
<dbReference type="PROSITE" id="PS51186">
    <property type="entry name" value="GNAT"/>
    <property type="match status" value="1"/>
</dbReference>
<dbReference type="GO" id="GO:0016747">
    <property type="term" value="F:acyltransferase activity, transferring groups other than amino-acyl groups"/>
    <property type="evidence" value="ECO:0007669"/>
    <property type="project" value="InterPro"/>
</dbReference>
<name>A0A6A6Q4L0_9PEZI</name>
<evidence type="ECO:0000313" key="4">
    <source>
        <dbReference type="Proteomes" id="UP000799767"/>
    </source>
</evidence>
<evidence type="ECO:0000259" key="2">
    <source>
        <dbReference type="PROSITE" id="PS51186"/>
    </source>
</evidence>
<gene>
    <name evidence="3" type="ORF">BDY17DRAFT_321657</name>
</gene>
<organism evidence="3 4">
    <name type="scientific">Neohortaea acidophila</name>
    <dbReference type="NCBI Taxonomy" id="245834"/>
    <lineage>
        <taxon>Eukaryota</taxon>
        <taxon>Fungi</taxon>
        <taxon>Dikarya</taxon>
        <taxon>Ascomycota</taxon>
        <taxon>Pezizomycotina</taxon>
        <taxon>Dothideomycetes</taxon>
        <taxon>Dothideomycetidae</taxon>
        <taxon>Mycosphaerellales</taxon>
        <taxon>Teratosphaeriaceae</taxon>
        <taxon>Neohortaea</taxon>
    </lineage>
</organism>
<accession>A0A6A6Q4L0</accession>
<feature type="compositionally biased region" description="Basic and acidic residues" evidence="1">
    <location>
        <begin position="84"/>
        <end position="98"/>
    </location>
</feature>
<dbReference type="Pfam" id="PF13508">
    <property type="entry name" value="Acetyltransf_7"/>
    <property type="match status" value="1"/>
</dbReference>
<dbReference type="EMBL" id="MU001632">
    <property type="protein sequence ID" value="KAF2486906.1"/>
    <property type="molecule type" value="Genomic_DNA"/>
</dbReference>
<proteinExistence type="predicted"/>
<reference evidence="3" key="1">
    <citation type="journal article" date="2020" name="Stud. Mycol.">
        <title>101 Dothideomycetes genomes: a test case for predicting lifestyles and emergence of pathogens.</title>
        <authorList>
            <person name="Haridas S."/>
            <person name="Albert R."/>
            <person name="Binder M."/>
            <person name="Bloem J."/>
            <person name="Labutti K."/>
            <person name="Salamov A."/>
            <person name="Andreopoulos B."/>
            <person name="Baker S."/>
            <person name="Barry K."/>
            <person name="Bills G."/>
            <person name="Bluhm B."/>
            <person name="Cannon C."/>
            <person name="Castanera R."/>
            <person name="Culley D."/>
            <person name="Daum C."/>
            <person name="Ezra D."/>
            <person name="Gonzalez J."/>
            <person name="Henrissat B."/>
            <person name="Kuo A."/>
            <person name="Liang C."/>
            <person name="Lipzen A."/>
            <person name="Lutzoni F."/>
            <person name="Magnuson J."/>
            <person name="Mondo S."/>
            <person name="Nolan M."/>
            <person name="Ohm R."/>
            <person name="Pangilinan J."/>
            <person name="Park H.-J."/>
            <person name="Ramirez L."/>
            <person name="Alfaro M."/>
            <person name="Sun H."/>
            <person name="Tritt A."/>
            <person name="Yoshinaga Y."/>
            <person name="Zwiers L.-H."/>
            <person name="Turgeon B."/>
            <person name="Goodwin S."/>
            <person name="Spatafora J."/>
            <person name="Crous P."/>
            <person name="Grigoriev I."/>
        </authorList>
    </citation>
    <scope>NUCLEOTIDE SEQUENCE</scope>
    <source>
        <strain evidence="3">CBS 113389</strain>
    </source>
</reference>
<dbReference type="Proteomes" id="UP000799767">
    <property type="component" value="Unassembled WGS sequence"/>
</dbReference>
<evidence type="ECO:0000313" key="3">
    <source>
        <dbReference type="EMBL" id="KAF2486906.1"/>
    </source>
</evidence>
<dbReference type="PANTHER" id="PTHR42791">
    <property type="entry name" value="GNAT FAMILY ACETYLTRANSFERASE"/>
    <property type="match status" value="1"/>
</dbReference>
<dbReference type="InterPro" id="IPR052523">
    <property type="entry name" value="Trichothecene_AcTrans"/>
</dbReference>